<gene>
    <name evidence="7" type="ORF">GCM10023257_58750</name>
</gene>
<dbReference type="Proteomes" id="UP001500610">
    <property type="component" value="Unassembled WGS sequence"/>
</dbReference>
<feature type="domain" description="FAD-binding" evidence="6">
    <location>
        <begin position="4"/>
        <end position="169"/>
    </location>
</feature>
<dbReference type="RefSeq" id="WP_226030634.1">
    <property type="nucleotide sequence ID" value="NZ_BAABIV010000028.1"/>
</dbReference>
<evidence type="ECO:0000313" key="8">
    <source>
        <dbReference type="Proteomes" id="UP001500610"/>
    </source>
</evidence>
<dbReference type="GO" id="GO:0004497">
    <property type="term" value="F:monooxygenase activity"/>
    <property type="evidence" value="ECO:0007669"/>
    <property type="project" value="UniProtKB-KW"/>
</dbReference>
<name>A0ABP9IS91_9ACTN</name>
<organism evidence="7 8">
    <name type="scientific">Streptomyces hyderabadensis</name>
    <dbReference type="NCBI Taxonomy" id="598549"/>
    <lineage>
        <taxon>Bacteria</taxon>
        <taxon>Bacillati</taxon>
        <taxon>Actinomycetota</taxon>
        <taxon>Actinomycetes</taxon>
        <taxon>Kitasatosporales</taxon>
        <taxon>Streptomycetaceae</taxon>
        <taxon>Streptomyces</taxon>
    </lineage>
</organism>
<dbReference type="Pfam" id="PF01494">
    <property type="entry name" value="FAD_binding_3"/>
    <property type="match status" value="2"/>
</dbReference>
<reference evidence="8" key="1">
    <citation type="journal article" date="2019" name="Int. J. Syst. Evol. Microbiol.">
        <title>The Global Catalogue of Microorganisms (GCM) 10K type strain sequencing project: providing services to taxonomists for standard genome sequencing and annotation.</title>
        <authorList>
            <consortium name="The Broad Institute Genomics Platform"/>
            <consortium name="The Broad Institute Genome Sequencing Center for Infectious Disease"/>
            <person name="Wu L."/>
            <person name="Ma J."/>
        </authorList>
    </citation>
    <scope>NUCLEOTIDE SEQUENCE [LARGE SCALE GENOMIC DNA]</scope>
    <source>
        <strain evidence="8">JCM 17657</strain>
    </source>
</reference>
<dbReference type="EMBL" id="BAABIV010000028">
    <property type="protein sequence ID" value="GAA5005372.1"/>
    <property type="molecule type" value="Genomic_DNA"/>
</dbReference>
<keyword evidence="3" id="KW-0274">FAD</keyword>
<evidence type="ECO:0000256" key="5">
    <source>
        <dbReference type="ARBA" id="ARBA00023033"/>
    </source>
</evidence>
<keyword evidence="8" id="KW-1185">Reference proteome</keyword>
<protein>
    <submittedName>
        <fullName evidence="7">FAD-dependent monooxygenase</fullName>
    </submittedName>
</protein>
<feature type="domain" description="FAD-binding" evidence="6">
    <location>
        <begin position="278"/>
        <end position="349"/>
    </location>
</feature>
<evidence type="ECO:0000256" key="2">
    <source>
        <dbReference type="ARBA" id="ARBA00022630"/>
    </source>
</evidence>
<dbReference type="Gene3D" id="3.50.50.60">
    <property type="entry name" value="FAD/NAD(P)-binding domain"/>
    <property type="match status" value="1"/>
</dbReference>
<dbReference type="PANTHER" id="PTHR13789">
    <property type="entry name" value="MONOOXYGENASE"/>
    <property type="match status" value="1"/>
</dbReference>
<comment type="caution">
    <text evidence="7">The sequence shown here is derived from an EMBL/GenBank/DDBJ whole genome shotgun (WGS) entry which is preliminary data.</text>
</comment>
<evidence type="ECO:0000256" key="3">
    <source>
        <dbReference type="ARBA" id="ARBA00022827"/>
    </source>
</evidence>
<dbReference type="PANTHER" id="PTHR13789:SF318">
    <property type="entry name" value="GERANYLGERANYL DIPHOSPHATE REDUCTASE"/>
    <property type="match status" value="1"/>
</dbReference>
<evidence type="ECO:0000313" key="7">
    <source>
        <dbReference type="EMBL" id="GAA5005372.1"/>
    </source>
</evidence>
<evidence type="ECO:0000256" key="1">
    <source>
        <dbReference type="ARBA" id="ARBA00001974"/>
    </source>
</evidence>
<dbReference type="InterPro" id="IPR002938">
    <property type="entry name" value="FAD-bd"/>
</dbReference>
<accession>A0ABP9IS91</accession>
<dbReference type="InterPro" id="IPR050493">
    <property type="entry name" value="FAD-dep_Monooxygenase_BioMet"/>
</dbReference>
<keyword evidence="5 7" id="KW-0503">Monooxygenase</keyword>
<sequence length="401" mass="42621">MAHLVVVGGGIGGLAAAAVLARLGHRITVLERREEFTELGAGIQLAPNAYHALDRIGIGSEVRARSVFVDALRLYDGTTDELINEMPLTGGYRHRFGNPYAVVHRTDLYRPLLAACRALPSVELVTGARVSGYAQDTAAATALLADGTRVRADAVIGADGLRSAVRAQLVGDGEPRVSGHTIYRSVVPMEIVPAELRANAVCLWAGPRWHFVHYPISGGRELNLAATKDDGAVTAVAGVPVERSSVLAEFTELGQVAGRLLALGDDWRRWVLCDRDPVDNWVDGRVALLGDAAHPMLQYAAQGACQALEDAVLLGDLLGPAEGAGTTAGHGVPLRLAAYGALRHERAGRAQLVAREMGRRVYHPAGVAAKERNAALSALTPDALHDTVAWLHGDREFRRAA</sequence>
<dbReference type="SUPFAM" id="SSF54373">
    <property type="entry name" value="FAD-linked reductases, C-terminal domain"/>
    <property type="match status" value="1"/>
</dbReference>
<dbReference type="PRINTS" id="PR00420">
    <property type="entry name" value="RNGMNOXGNASE"/>
</dbReference>
<dbReference type="InterPro" id="IPR036188">
    <property type="entry name" value="FAD/NAD-bd_sf"/>
</dbReference>
<keyword evidence="2" id="KW-0285">Flavoprotein</keyword>
<evidence type="ECO:0000259" key="6">
    <source>
        <dbReference type="Pfam" id="PF01494"/>
    </source>
</evidence>
<comment type="cofactor">
    <cofactor evidence="1">
        <name>FAD</name>
        <dbReference type="ChEBI" id="CHEBI:57692"/>
    </cofactor>
</comment>
<proteinExistence type="predicted"/>
<evidence type="ECO:0000256" key="4">
    <source>
        <dbReference type="ARBA" id="ARBA00023002"/>
    </source>
</evidence>
<keyword evidence="4" id="KW-0560">Oxidoreductase</keyword>
<dbReference type="SUPFAM" id="SSF51905">
    <property type="entry name" value="FAD/NAD(P)-binding domain"/>
    <property type="match status" value="1"/>
</dbReference>